<organism evidence="2 3">
    <name type="scientific">Abeliophyllum distichum</name>
    <dbReference type="NCBI Taxonomy" id="126358"/>
    <lineage>
        <taxon>Eukaryota</taxon>
        <taxon>Viridiplantae</taxon>
        <taxon>Streptophyta</taxon>
        <taxon>Embryophyta</taxon>
        <taxon>Tracheophyta</taxon>
        <taxon>Spermatophyta</taxon>
        <taxon>Magnoliopsida</taxon>
        <taxon>eudicotyledons</taxon>
        <taxon>Gunneridae</taxon>
        <taxon>Pentapetalae</taxon>
        <taxon>asterids</taxon>
        <taxon>lamiids</taxon>
        <taxon>Lamiales</taxon>
        <taxon>Oleaceae</taxon>
        <taxon>Forsythieae</taxon>
        <taxon>Abeliophyllum</taxon>
    </lineage>
</organism>
<feature type="compositionally biased region" description="Basic residues" evidence="1">
    <location>
        <begin position="253"/>
        <end position="266"/>
    </location>
</feature>
<dbReference type="AlphaFoldDB" id="A0ABD1TD58"/>
<feature type="region of interest" description="Disordered" evidence="1">
    <location>
        <begin position="244"/>
        <end position="266"/>
    </location>
</feature>
<reference evidence="3" key="1">
    <citation type="submission" date="2024-07" db="EMBL/GenBank/DDBJ databases">
        <title>Two chromosome-level genome assemblies of Korean endemic species Abeliophyllum distichum and Forsythia ovata (Oleaceae).</title>
        <authorList>
            <person name="Jang H."/>
        </authorList>
    </citation>
    <scope>NUCLEOTIDE SEQUENCE [LARGE SCALE GENOMIC DNA]</scope>
</reference>
<comment type="caution">
    <text evidence="2">The sequence shown here is derived from an EMBL/GenBank/DDBJ whole genome shotgun (WGS) entry which is preliminary data.</text>
</comment>
<dbReference type="Proteomes" id="UP001604336">
    <property type="component" value="Unassembled WGS sequence"/>
</dbReference>
<dbReference type="PANTHER" id="PTHR38936">
    <property type="entry name" value="TITIN-LIKE ISOFORM X2"/>
    <property type="match status" value="1"/>
</dbReference>
<feature type="compositionally biased region" description="Polar residues" evidence="1">
    <location>
        <begin position="37"/>
        <end position="46"/>
    </location>
</feature>
<dbReference type="EMBL" id="JBFOLK010000005">
    <property type="protein sequence ID" value="KAL2510666.1"/>
    <property type="molecule type" value="Genomic_DNA"/>
</dbReference>
<evidence type="ECO:0000256" key="1">
    <source>
        <dbReference type="SAM" id="MobiDB-lite"/>
    </source>
</evidence>
<dbReference type="PANTHER" id="PTHR38936:SF1">
    <property type="entry name" value="DUF641 DOMAIN-CONTAINING PROTEIN"/>
    <property type="match status" value="1"/>
</dbReference>
<name>A0ABD1TD58_9LAMI</name>
<keyword evidence="3" id="KW-1185">Reference proteome</keyword>
<protein>
    <submittedName>
        <fullName evidence="2">Uncharacterized protein</fullName>
    </submittedName>
</protein>
<feature type="region of interest" description="Disordered" evidence="1">
    <location>
        <begin position="1"/>
        <end position="48"/>
    </location>
</feature>
<accession>A0ABD1TD58</accession>
<evidence type="ECO:0000313" key="3">
    <source>
        <dbReference type="Proteomes" id="UP001604336"/>
    </source>
</evidence>
<evidence type="ECO:0000313" key="2">
    <source>
        <dbReference type="EMBL" id="KAL2510666.1"/>
    </source>
</evidence>
<sequence length="266" mass="29803">MGTKRKAERGVKTAKEDKTSNASIETENTEEEMHLLNDNSKATDSITAKDIEHLNSNGLPSKREQSKTPYAVLRRSSRLMSSVQPIQSQVIDSVVQHVNLADGEKEEEPNVKQVSANPIMVEGNAEENVDDLVRSIHKHKPKNVKQVSERPIEGPSASINYKSLYIDSQRKVDFLMEENFELTKKLEFSRGKIEAYEKMKDLMASPKDVILINNSGKATKHMSDLLAQTNVGFCSSPTAAASQDVVDDLKNSSKQKKYSRREKKAR</sequence>
<proteinExistence type="predicted"/>
<gene>
    <name evidence="2" type="ORF">Adt_16266</name>
</gene>
<feature type="compositionally biased region" description="Basic and acidic residues" evidence="1">
    <location>
        <begin position="8"/>
        <end position="19"/>
    </location>
</feature>